<evidence type="ECO:0000256" key="1">
    <source>
        <dbReference type="ARBA" id="ARBA00006500"/>
    </source>
</evidence>
<dbReference type="RefSeq" id="WP_057894900.1">
    <property type="nucleotide sequence ID" value="NZ_AYZQ01000004.1"/>
</dbReference>
<dbReference type="Gene3D" id="3.10.129.10">
    <property type="entry name" value="Hotdog Thioesterase"/>
    <property type="match status" value="1"/>
</dbReference>
<evidence type="ECO:0000256" key="4">
    <source>
        <dbReference type="ARBA" id="ARBA00022832"/>
    </source>
</evidence>
<dbReference type="InterPro" id="IPR045023">
    <property type="entry name" value="FATA/B"/>
</dbReference>
<dbReference type="Pfam" id="PF01643">
    <property type="entry name" value="Acyl-ACP_TE"/>
    <property type="match status" value="1"/>
</dbReference>
<feature type="domain" description="Acyl-ACP thioesterase N-terminal hotdog" evidence="8">
    <location>
        <begin position="3"/>
        <end position="127"/>
    </location>
</feature>
<evidence type="ECO:0000256" key="6">
    <source>
        <dbReference type="ARBA" id="ARBA00023098"/>
    </source>
</evidence>
<name>A0A0R2B5K0_9LACO</name>
<evidence type="ECO:0000313" key="10">
    <source>
        <dbReference type="EMBL" id="KRM71513.1"/>
    </source>
</evidence>
<proteinExistence type="inferred from homology"/>
<dbReference type="Pfam" id="PF20791">
    <property type="entry name" value="Acyl-ACP_TE_C"/>
    <property type="match status" value="1"/>
</dbReference>
<dbReference type="EMBL" id="AYZQ01000004">
    <property type="protein sequence ID" value="KRM71513.1"/>
    <property type="molecule type" value="Genomic_DNA"/>
</dbReference>
<gene>
    <name evidence="10" type="ORF">FC34_GL001628</name>
</gene>
<dbReference type="PATRIC" id="fig|1423727.3.peg.1650"/>
<dbReference type="GO" id="GO:0016297">
    <property type="term" value="F:fatty acyl-[ACP] hydrolase activity"/>
    <property type="evidence" value="ECO:0007669"/>
    <property type="project" value="InterPro"/>
</dbReference>
<evidence type="ECO:0000259" key="9">
    <source>
        <dbReference type="Pfam" id="PF20791"/>
    </source>
</evidence>
<dbReference type="AlphaFoldDB" id="A0A0R2B5K0"/>
<sequence>MIYHENYQVPFFFGTQNTTISLSTLVNIMLLVSEHQLDAHDAGVEALAKRGAGWVITQYHLSVNQWPTVEQRVKVGTEALSYNKFLTYRNYWIDDESGNRMATLESTWVMMDLTTRKIINVIPEIVESVGATEATKVKHFPRIAKIQTINESLPYRVRYFDIDANGHVNNAHYFDWMQDSLGAEWLKTHQLVELDIRYEREVAYGQTPQSEYEIDAADELLTKHRIVTDGVVNAEAQMRWATL</sequence>
<feature type="domain" description="Acyl-ACP thioesterase-like C-terminal" evidence="9">
    <location>
        <begin position="150"/>
        <end position="241"/>
    </location>
</feature>
<comment type="caution">
    <text evidence="10">The sequence shown here is derived from an EMBL/GenBank/DDBJ whole genome shotgun (WGS) entry which is preliminary data.</text>
</comment>
<keyword evidence="4" id="KW-0276">Fatty acid metabolism</keyword>
<dbReference type="STRING" id="1423727.FC34_GL001628"/>
<dbReference type="PANTHER" id="PTHR31727">
    <property type="entry name" value="OLEOYL-ACYL CARRIER PROTEIN THIOESTERASE 1, CHLOROPLASTIC"/>
    <property type="match status" value="1"/>
</dbReference>
<evidence type="ECO:0000256" key="2">
    <source>
        <dbReference type="ARBA" id="ARBA00022516"/>
    </source>
</evidence>
<keyword evidence="11" id="KW-1185">Reference proteome</keyword>
<dbReference type="Proteomes" id="UP000051672">
    <property type="component" value="Unassembled WGS sequence"/>
</dbReference>
<keyword evidence="2" id="KW-0444">Lipid biosynthesis</keyword>
<accession>A0A0R2B5K0</accession>
<evidence type="ECO:0000256" key="3">
    <source>
        <dbReference type="ARBA" id="ARBA00022801"/>
    </source>
</evidence>
<keyword evidence="6" id="KW-0443">Lipid metabolism</keyword>
<dbReference type="InterPro" id="IPR002864">
    <property type="entry name" value="Acyl-ACP_thioesterase_NHD"/>
</dbReference>
<dbReference type="OrthoDB" id="9801517at2"/>
<organism evidence="10 11">
    <name type="scientific">Lacticaseibacillus brantae DSM 23927</name>
    <dbReference type="NCBI Taxonomy" id="1423727"/>
    <lineage>
        <taxon>Bacteria</taxon>
        <taxon>Bacillati</taxon>
        <taxon>Bacillota</taxon>
        <taxon>Bacilli</taxon>
        <taxon>Lactobacillales</taxon>
        <taxon>Lactobacillaceae</taxon>
        <taxon>Lacticaseibacillus</taxon>
    </lineage>
</organism>
<evidence type="ECO:0000259" key="8">
    <source>
        <dbReference type="Pfam" id="PF01643"/>
    </source>
</evidence>
<evidence type="ECO:0000256" key="7">
    <source>
        <dbReference type="ARBA" id="ARBA00023160"/>
    </source>
</evidence>
<evidence type="ECO:0000256" key="5">
    <source>
        <dbReference type="ARBA" id="ARBA00022946"/>
    </source>
</evidence>
<evidence type="ECO:0000313" key="11">
    <source>
        <dbReference type="Proteomes" id="UP000051672"/>
    </source>
</evidence>
<dbReference type="CDD" id="cd00586">
    <property type="entry name" value="4HBT"/>
    <property type="match status" value="2"/>
</dbReference>
<protein>
    <submittedName>
        <fullName evidence="10">Acyl-ACP thioesterase</fullName>
    </submittedName>
</protein>
<reference evidence="10 11" key="1">
    <citation type="journal article" date="2015" name="Genome Announc.">
        <title>Expanding the biotechnology potential of lactobacilli through comparative genomics of 213 strains and associated genera.</title>
        <authorList>
            <person name="Sun Z."/>
            <person name="Harris H.M."/>
            <person name="McCann A."/>
            <person name="Guo C."/>
            <person name="Argimon S."/>
            <person name="Zhang W."/>
            <person name="Yang X."/>
            <person name="Jeffery I.B."/>
            <person name="Cooney J.C."/>
            <person name="Kagawa T.F."/>
            <person name="Liu W."/>
            <person name="Song Y."/>
            <person name="Salvetti E."/>
            <person name="Wrobel A."/>
            <person name="Rasinkangas P."/>
            <person name="Parkhill J."/>
            <person name="Rea M.C."/>
            <person name="O'Sullivan O."/>
            <person name="Ritari J."/>
            <person name="Douillard F.P."/>
            <person name="Paul Ross R."/>
            <person name="Yang R."/>
            <person name="Briner A.E."/>
            <person name="Felis G.E."/>
            <person name="de Vos W.M."/>
            <person name="Barrangou R."/>
            <person name="Klaenhammer T.R."/>
            <person name="Caufield P.W."/>
            <person name="Cui Y."/>
            <person name="Zhang H."/>
            <person name="O'Toole P.W."/>
        </authorList>
    </citation>
    <scope>NUCLEOTIDE SEQUENCE [LARGE SCALE GENOMIC DNA]</scope>
    <source>
        <strain evidence="10 11">DSM 23927</strain>
    </source>
</reference>
<keyword evidence="5" id="KW-0809">Transit peptide</keyword>
<dbReference type="GO" id="GO:0000036">
    <property type="term" value="F:acyl carrier activity"/>
    <property type="evidence" value="ECO:0007669"/>
    <property type="project" value="TreeGrafter"/>
</dbReference>
<comment type="similarity">
    <text evidence="1">Belongs to the acyl-ACP thioesterase family.</text>
</comment>
<dbReference type="InterPro" id="IPR049427">
    <property type="entry name" value="Acyl-ACP_TE_C"/>
</dbReference>
<keyword evidence="3" id="KW-0378">Hydrolase</keyword>
<keyword evidence="7" id="KW-0275">Fatty acid biosynthesis</keyword>
<dbReference type="PANTHER" id="PTHR31727:SF6">
    <property type="entry name" value="OLEOYL-ACYL CARRIER PROTEIN THIOESTERASE 1, CHLOROPLASTIC"/>
    <property type="match status" value="1"/>
</dbReference>
<dbReference type="SUPFAM" id="SSF54637">
    <property type="entry name" value="Thioesterase/thiol ester dehydrase-isomerase"/>
    <property type="match status" value="2"/>
</dbReference>
<dbReference type="InterPro" id="IPR029069">
    <property type="entry name" value="HotDog_dom_sf"/>
</dbReference>